<proteinExistence type="inferred from homology"/>
<comment type="cofactor">
    <cofactor evidence="1">
        <name>heme b</name>
        <dbReference type="ChEBI" id="CHEBI:60344"/>
    </cofactor>
    <text evidence="1">Binds 1 heme b group per subunit, that coordinates a highly solvent-exposed Fe(III) atom.</text>
</comment>
<keyword evidence="5" id="KW-1185">Reference proteome</keyword>
<feature type="compositionally biased region" description="Pro residues" evidence="2">
    <location>
        <begin position="11"/>
        <end position="23"/>
    </location>
</feature>
<comment type="caution">
    <text evidence="4">The sequence shown here is derived from an EMBL/GenBank/DDBJ whole genome shotgun (WGS) entry which is preliminary data.</text>
</comment>
<reference evidence="4 5" key="1">
    <citation type="submission" date="2021-03" db="EMBL/GenBank/DDBJ databases">
        <title>Whole genome shotgun sequence of Salinispora arenicola NBRC 105043.</title>
        <authorList>
            <person name="Komaki H."/>
            <person name="Tamura T."/>
        </authorList>
    </citation>
    <scope>NUCLEOTIDE SEQUENCE [LARGE SCALE GENOMIC DNA]</scope>
    <source>
        <strain evidence="4 5">NBRC 105043</strain>
    </source>
</reference>
<comment type="similarity">
    <text evidence="1">Belongs to the nitrobindin family.</text>
</comment>
<feature type="region of interest" description="Disordered" evidence="2">
    <location>
        <begin position="1"/>
        <end position="33"/>
    </location>
</feature>
<dbReference type="Proteomes" id="UP000677457">
    <property type="component" value="Unassembled WGS sequence"/>
</dbReference>
<dbReference type="Gene3D" id="2.40.128.20">
    <property type="match status" value="1"/>
</dbReference>
<feature type="domain" description="THAP4-like heme-binding" evidence="3">
    <location>
        <begin position="42"/>
        <end position="197"/>
    </location>
</feature>
<dbReference type="SUPFAM" id="SSF50814">
    <property type="entry name" value="Lipocalins"/>
    <property type="match status" value="1"/>
</dbReference>
<dbReference type="EMBL" id="BOQM01000006">
    <property type="protein sequence ID" value="GIM82597.1"/>
    <property type="molecule type" value="Genomic_DNA"/>
</dbReference>
<keyword evidence="1" id="KW-0408">Iron</keyword>
<feature type="short sequence motif" description="GXWXGXG" evidence="1">
    <location>
        <begin position="50"/>
        <end position="56"/>
    </location>
</feature>
<dbReference type="InterPro" id="IPR022939">
    <property type="entry name" value="Nb(III)_bact/plant"/>
</dbReference>
<dbReference type="InterPro" id="IPR014878">
    <property type="entry name" value="THAP4-like_heme-bd"/>
</dbReference>
<feature type="binding site" evidence="1">
    <location>
        <position position="158"/>
    </location>
    <ligand>
        <name>heme b</name>
        <dbReference type="ChEBI" id="CHEBI:60344"/>
    </ligand>
</feature>
<name>A0ABQ4JMS3_SALAC</name>
<comment type="function">
    <text evidence="1">Heme-binding protein able to scavenge peroxynitrite and to protect free L-tyrosine against peroxynitrite-mediated nitration, by acting as a peroxynitrite isomerase that converts peroxynitrite to nitrate. Therefore, this protein likely plays a role in peroxynitrite sensing and in the detoxification of reactive nitrogen and oxygen species (RNS and ROS, respectively). Is able to bind nitric oxide (NO) in vitro, but may act as a sensor of peroxynitrite levels in vivo.</text>
</comment>
<dbReference type="CDD" id="cd07828">
    <property type="entry name" value="lipocalin_heme-bd-THAP4-like"/>
    <property type="match status" value="1"/>
</dbReference>
<comment type="pathway">
    <text evidence="1">Nitrogen metabolism.</text>
</comment>
<evidence type="ECO:0000313" key="5">
    <source>
        <dbReference type="Proteomes" id="UP000677457"/>
    </source>
</evidence>
<dbReference type="EC" id="5.99.-.-" evidence="1"/>
<evidence type="ECO:0000256" key="1">
    <source>
        <dbReference type="HAMAP-Rule" id="MF_01297"/>
    </source>
</evidence>
<keyword evidence="1" id="KW-0349">Heme</keyword>
<dbReference type="PANTHER" id="PTHR15854">
    <property type="entry name" value="THAP4 PROTEIN"/>
    <property type="match status" value="1"/>
</dbReference>
<gene>
    <name evidence="4" type="ORF">Sar04_08030</name>
</gene>
<evidence type="ECO:0000256" key="2">
    <source>
        <dbReference type="SAM" id="MobiDB-lite"/>
    </source>
</evidence>
<evidence type="ECO:0000259" key="3">
    <source>
        <dbReference type="Pfam" id="PF08768"/>
    </source>
</evidence>
<protein>
    <recommendedName>
        <fullName evidence="1">Peroxynitrite isomerase</fullName>
        <ecNumber evidence="1">5.99.-.-</ecNumber>
    </recommendedName>
    <alternativeName>
        <fullName evidence="1">Ferric nitrobindin</fullName>
        <shortName evidence="1">Nb(III)</shortName>
    </alternativeName>
</protein>
<dbReference type="InterPro" id="IPR045165">
    <property type="entry name" value="Nitrobindin"/>
</dbReference>
<dbReference type="InterPro" id="IPR012674">
    <property type="entry name" value="Calycin"/>
</dbReference>
<organism evidence="4 5">
    <name type="scientific">Salinispora arenicola</name>
    <dbReference type="NCBI Taxonomy" id="168697"/>
    <lineage>
        <taxon>Bacteria</taxon>
        <taxon>Bacillati</taxon>
        <taxon>Actinomycetota</taxon>
        <taxon>Actinomycetes</taxon>
        <taxon>Micromonosporales</taxon>
        <taxon>Micromonosporaceae</taxon>
        <taxon>Salinispora</taxon>
    </lineage>
</organism>
<dbReference type="PANTHER" id="PTHR15854:SF4">
    <property type="entry name" value="PEROXYNITRITE ISOMERASE THAP4"/>
    <property type="match status" value="1"/>
</dbReference>
<comment type="domain">
    <text evidence="1">Forms a 10-stranded antiparallel beta-barrel structure able to accommodate a hydrophobic ligand in its interior. In fact, this fold hosts the heme group, which is located in a wide surface cleft.</text>
</comment>
<accession>A0ABQ4JMS3</accession>
<sequence>MEWPVSDENPLQPPWLNAPPVDPYPYEESHDLRTGPKLHPALDGLLPYVGVWRGRGRGGYPTIEDFDYGQEIRISHDGRPFLCYESRAWLLDEQSRPIRPAGREMGWWRPVLAGDRATGEWEALMTTPTGVMELHLGKRTGTQLEFATDAVVRTPTAKEVTAGHRLFGIVEGALLYAQEMAAVGHGLTPHLSARLIRVGG</sequence>
<feature type="binding site" evidence="1">
    <location>
        <position position="62"/>
    </location>
    <ligand>
        <name>heme b</name>
        <dbReference type="ChEBI" id="CHEBI:60344"/>
    </ligand>
</feature>
<keyword evidence="1" id="KW-0479">Metal-binding</keyword>
<dbReference type="HAMAP" id="MF_01297">
    <property type="entry name" value="nitrobindin"/>
    <property type="match status" value="1"/>
</dbReference>
<keyword evidence="1" id="KW-0413">Isomerase</keyword>
<dbReference type="Pfam" id="PF08768">
    <property type="entry name" value="THAP4_heme-bd"/>
    <property type="match status" value="1"/>
</dbReference>
<feature type="binding site" description="axial binding residue" evidence="1">
    <location>
        <position position="190"/>
    </location>
    <ligand>
        <name>heme b</name>
        <dbReference type="ChEBI" id="CHEBI:60344"/>
    </ligand>
    <ligandPart>
        <name>Fe</name>
        <dbReference type="ChEBI" id="CHEBI:18248"/>
    </ligandPart>
</feature>
<comment type="catalytic activity">
    <reaction evidence="1">
        <text>peroxynitrite = nitrate</text>
        <dbReference type="Rhea" id="RHEA:63116"/>
        <dbReference type="ChEBI" id="CHEBI:17632"/>
        <dbReference type="ChEBI" id="CHEBI:25941"/>
    </reaction>
</comment>
<evidence type="ECO:0000313" key="4">
    <source>
        <dbReference type="EMBL" id="GIM82597.1"/>
    </source>
</evidence>